<dbReference type="EMBL" id="RBDX01000031">
    <property type="protein sequence ID" value="RKN04886.1"/>
    <property type="molecule type" value="Genomic_DNA"/>
</dbReference>
<keyword evidence="3" id="KW-1185">Reference proteome</keyword>
<evidence type="ECO:0000313" key="2">
    <source>
        <dbReference type="EMBL" id="RKN25396.1"/>
    </source>
</evidence>
<name>A0A3A9WBA8_9ACTN</name>
<reference evidence="3 4" key="1">
    <citation type="submission" date="2018-09" db="EMBL/GenBank/DDBJ databases">
        <title>Streptomyces sp. nov. DS1-2, an endophytic actinomycete isolated from roots of Dendrobium scabrilingue.</title>
        <authorList>
            <person name="Kuncharoen N."/>
            <person name="Kudo T."/>
            <person name="Ohkuma M."/>
            <person name="Yuki M."/>
            <person name="Tanasupawat S."/>
        </authorList>
    </citation>
    <scope>NUCLEOTIDE SEQUENCE [LARGE SCALE GENOMIC DNA]</scope>
    <source>
        <strain evidence="1 4">AZ1-7</strain>
        <strain evidence="2 3">DS1-2</strain>
    </source>
</reference>
<evidence type="ECO:0000313" key="3">
    <source>
        <dbReference type="Proteomes" id="UP000268652"/>
    </source>
</evidence>
<dbReference type="AlphaFoldDB" id="A0A3A9WBA8"/>
<evidence type="ECO:0008006" key="5">
    <source>
        <dbReference type="Google" id="ProtNLM"/>
    </source>
</evidence>
<protein>
    <recommendedName>
        <fullName evidence="5">SseB family protein</fullName>
    </recommendedName>
</protein>
<sequence length="107" mass="11590">MNDLDVNDDEPADHGAHAWPYYVPVRPGPSGFSTVRTFRTPLGERTVAAFTSAERLTAALGPWQRWATLGEDALRALVAPLGVRRLTIDPQLSAPAVRDEPRTAVAA</sequence>
<dbReference type="RefSeq" id="WP_120696398.1">
    <property type="nucleotide sequence ID" value="NZ_RBDX01000031.1"/>
</dbReference>
<organism evidence="1 4">
    <name type="scientific">Streptomyces radicis</name>
    <dbReference type="NCBI Taxonomy" id="1750517"/>
    <lineage>
        <taxon>Bacteria</taxon>
        <taxon>Bacillati</taxon>
        <taxon>Actinomycetota</taxon>
        <taxon>Actinomycetes</taxon>
        <taxon>Kitasatosporales</taxon>
        <taxon>Streptomycetaceae</taxon>
        <taxon>Streptomyces</taxon>
    </lineage>
</organism>
<dbReference type="NCBIfam" id="NF042914">
    <property type="entry name" value="SAV915_dom"/>
    <property type="match status" value="1"/>
</dbReference>
<evidence type="ECO:0000313" key="4">
    <source>
        <dbReference type="Proteomes" id="UP000275024"/>
    </source>
</evidence>
<accession>A0A3A9WBA8</accession>
<proteinExistence type="predicted"/>
<gene>
    <name evidence="2" type="ORF">D7318_09355</name>
    <name evidence="1" type="ORF">D7319_27195</name>
</gene>
<dbReference type="Proteomes" id="UP000275024">
    <property type="component" value="Unassembled WGS sequence"/>
</dbReference>
<comment type="caution">
    <text evidence="1">The sequence shown here is derived from an EMBL/GenBank/DDBJ whole genome shotgun (WGS) entry which is preliminary data.</text>
</comment>
<evidence type="ECO:0000313" key="1">
    <source>
        <dbReference type="EMBL" id="RKN04886.1"/>
    </source>
</evidence>
<dbReference type="EMBL" id="RBDY01000004">
    <property type="protein sequence ID" value="RKN25396.1"/>
    <property type="molecule type" value="Genomic_DNA"/>
</dbReference>
<dbReference type="Proteomes" id="UP000268652">
    <property type="component" value="Unassembled WGS sequence"/>
</dbReference>
<dbReference type="OrthoDB" id="4238227at2"/>
<dbReference type="InterPro" id="IPR049975">
    <property type="entry name" value="SAV_915-like_dom"/>
</dbReference>